<organism evidence="3 4">
    <name type="scientific">Paecilomyces lecythidis</name>
    <dbReference type="NCBI Taxonomy" id="3004212"/>
    <lineage>
        <taxon>Eukaryota</taxon>
        <taxon>Fungi</taxon>
        <taxon>Dikarya</taxon>
        <taxon>Ascomycota</taxon>
        <taxon>Pezizomycotina</taxon>
        <taxon>Eurotiomycetes</taxon>
        <taxon>Eurotiomycetidae</taxon>
        <taxon>Eurotiales</taxon>
        <taxon>Thermoascaceae</taxon>
        <taxon>Paecilomyces</taxon>
    </lineage>
</organism>
<keyword evidence="4" id="KW-1185">Reference proteome</keyword>
<dbReference type="InterPro" id="IPR036291">
    <property type="entry name" value="NAD(P)-bd_dom_sf"/>
</dbReference>
<evidence type="ECO:0000256" key="2">
    <source>
        <dbReference type="ARBA" id="ARBA00023002"/>
    </source>
</evidence>
<protein>
    <submittedName>
        <fullName evidence="3">Uncharacterized protein</fullName>
    </submittedName>
</protein>
<dbReference type="Proteomes" id="UP001583193">
    <property type="component" value="Unassembled WGS sequence"/>
</dbReference>
<keyword evidence="2" id="KW-0560">Oxidoreductase</keyword>
<comment type="similarity">
    <text evidence="1">Belongs to the short-chain dehydrogenases/reductases (SDR) family.</text>
</comment>
<dbReference type="SUPFAM" id="SSF51735">
    <property type="entry name" value="NAD(P)-binding Rossmann-fold domains"/>
    <property type="match status" value="1"/>
</dbReference>
<dbReference type="Gene3D" id="3.40.50.720">
    <property type="entry name" value="NAD(P)-binding Rossmann-like Domain"/>
    <property type="match status" value="1"/>
</dbReference>
<evidence type="ECO:0000313" key="4">
    <source>
        <dbReference type="Proteomes" id="UP001583193"/>
    </source>
</evidence>
<dbReference type="EMBL" id="JAVDPF010000027">
    <property type="protein sequence ID" value="KAL1871485.1"/>
    <property type="molecule type" value="Genomic_DNA"/>
</dbReference>
<accession>A0ABR3X765</accession>
<dbReference type="PRINTS" id="PR00081">
    <property type="entry name" value="GDHRDH"/>
</dbReference>
<sequence length="303" mass="32720">MSISLAGKYAVITGGGSGINLAFTRKLLQRGCSVLIGDLNLRPEAQELLRQYRSSPSTTSPSAIFQKTDVTSWPQLSALFRRGETEWPNIDVVVPGAGIFEPTWSSFWNPPKSSTNPDSPSRDDANGVPGHYTVLDVNLTHPIRLGQLAIAHWTTRRIPGSLLVVGSMAGYMHGLGSPLYFASKHGIHAFIRSLSPLRDTLGIRSAAIAPGVVDTPLWDDKKDQVRSKDMAATPDQIADAMLMLLEDPAYGDGTILEATVKGTRVVPAFNAPAPDMSDGGMAEFEAEVERSLIEKLSQRGIRV</sequence>
<proteinExistence type="inferred from homology"/>
<dbReference type="InterPro" id="IPR002347">
    <property type="entry name" value="SDR_fam"/>
</dbReference>
<evidence type="ECO:0000313" key="3">
    <source>
        <dbReference type="EMBL" id="KAL1871485.1"/>
    </source>
</evidence>
<name>A0ABR3X765_9EURO</name>
<dbReference type="PANTHER" id="PTHR44229">
    <property type="entry name" value="15-HYDROXYPROSTAGLANDIN DEHYDROGENASE [NAD(+)]"/>
    <property type="match status" value="1"/>
</dbReference>
<dbReference type="PANTHER" id="PTHR44229:SF4">
    <property type="entry name" value="15-HYDROXYPROSTAGLANDIN DEHYDROGENASE [NAD(+)]"/>
    <property type="match status" value="1"/>
</dbReference>
<comment type="caution">
    <text evidence="3">The sequence shown here is derived from an EMBL/GenBank/DDBJ whole genome shotgun (WGS) entry which is preliminary data.</text>
</comment>
<gene>
    <name evidence="3" type="ORF">Plec18167_007045</name>
</gene>
<dbReference type="Pfam" id="PF00106">
    <property type="entry name" value="adh_short"/>
    <property type="match status" value="1"/>
</dbReference>
<reference evidence="3 4" key="1">
    <citation type="journal article" date="2024" name="IMA Fungus">
        <title>IMA Genome - F19 : A genome assembly and annotation guide to empower mycologists, including annotated draft genome sequences of Ceratocystis pirilliformis, Diaporthe australafricana, Fusarium ophioides, Paecilomyces lecythidis, and Sporothrix stenoceras.</title>
        <authorList>
            <person name="Aylward J."/>
            <person name="Wilson A.M."/>
            <person name="Visagie C.M."/>
            <person name="Spraker J."/>
            <person name="Barnes I."/>
            <person name="Buitendag C."/>
            <person name="Ceriani C."/>
            <person name="Del Mar Angel L."/>
            <person name="du Plessis D."/>
            <person name="Fuchs T."/>
            <person name="Gasser K."/>
            <person name="Kramer D."/>
            <person name="Li W."/>
            <person name="Munsamy K."/>
            <person name="Piso A."/>
            <person name="Price J.L."/>
            <person name="Sonnekus B."/>
            <person name="Thomas C."/>
            <person name="van der Nest A."/>
            <person name="van Dijk A."/>
            <person name="van Heerden A."/>
            <person name="van Vuuren N."/>
            <person name="Yilmaz N."/>
            <person name="Duong T.A."/>
            <person name="van der Merwe N.A."/>
            <person name="Wingfield M.J."/>
            <person name="Wingfield B.D."/>
        </authorList>
    </citation>
    <scope>NUCLEOTIDE SEQUENCE [LARGE SCALE GENOMIC DNA]</scope>
    <source>
        <strain evidence="3 4">CMW 18167</strain>
    </source>
</reference>
<evidence type="ECO:0000256" key="1">
    <source>
        <dbReference type="ARBA" id="ARBA00006484"/>
    </source>
</evidence>